<dbReference type="InterPro" id="IPR029044">
    <property type="entry name" value="Nucleotide-diphossugar_trans"/>
</dbReference>
<dbReference type="InterPro" id="IPR003329">
    <property type="entry name" value="Cytidylyl_trans"/>
</dbReference>
<gene>
    <name evidence="2" type="ORF">MM415A00400_0010</name>
    <name evidence="1" type="ORF">MM415B01564_0007</name>
</gene>
<dbReference type="GO" id="GO:0005829">
    <property type="term" value="C:cytosol"/>
    <property type="evidence" value="ECO:0007669"/>
    <property type="project" value="TreeGrafter"/>
</dbReference>
<dbReference type="AlphaFoldDB" id="A0A6M3IKC8"/>
<evidence type="ECO:0000313" key="2">
    <source>
        <dbReference type="EMBL" id="QJA82537.1"/>
    </source>
</evidence>
<dbReference type="EMBL" id="MT141292">
    <property type="protein sequence ID" value="QJA57791.1"/>
    <property type="molecule type" value="Genomic_DNA"/>
</dbReference>
<name>A0A6M3IKC8_9ZZZZ</name>
<organism evidence="1">
    <name type="scientific">viral metagenome</name>
    <dbReference type="NCBI Taxonomy" id="1070528"/>
    <lineage>
        <taxon>unclassified sequences</taxon>
        <taxon>metagenomes</taxon>
        <taxon>organismal metagenomes</taxon>
    </lineage>
</organism>
<evidence type="ECO:0000313" key="1">
    <source>
        <dbReference type="EMBL" id="QJA57791.1"/>
    </source>
</evidence>
<dbReference type="SUPFAM" id="SSF53448">
    <property type="entry name" value="Nucleotide-diphospho-sugar transferases"/>
    <property type="match status" value="1"/>
</dbReference>
<sequence length="330" mass="36811">MLAVLCARVESERFPGKVLQDLGGRTVLGGIVERLRQSRSVGRIVVATTERPADDAIVREAAFCEVPVIRGSVDNVVERMQQAVYQHGGGMKYVLRALGDQPFLDWESVDEATRIIDANDWDFLLPLTFDADPVYGAGLSPWSVRVWSAIASRSTKPDELEHPGVWLRRSLEMFNYALIDLPHWAYRGYRLELDTPEDLNLFRLVHAAWEQPDPPPLRWVVSYLDKNRSLAGINAAIHERTGTFTTHTAAEVQHWWQDYANRTVVFSDLPSMLASTGAPASHGGTARCRACDGALIVQRVRPTGVLQLRCARCGKRTTYHADHPTGPNSS</sequence>
<keyword evidence="1" id="KW-0548">Nucleotidyltransferase</keyword>
<dbReference type="GO" id="GO:0016779">
    <property type="term" value="F:nucleotidyltransferase activity"/>
    <property type="evidence" value="ECO:0007669"/>
    <property type="project" value="UniProtKB-KW"/>
</dbReference>
<dbReference type="PANTHER" id="PTHR42866">
    <property type="entry name" value="3-DEOXY-MANNO-OCTULOSONATE CYTIDYLYLTRANSFERASE"/>
    <property type="match status" value="1"/>
</dbReference>
<accession>A0A6M3IKC8</accession>
<dbReference type="Pfam" id="PF02348">
    <property type="entry name" value="CTP_transf_3"/>
    <property type="match status" value="1"/>
</dbReference>
<proteinExistence type="predicted"/>
<dbReference type="EMBL" id="MT142490">
    <property type="protein sequence ID" value="QJA82537.1"/>
    <property type="molecule type" value="Genomic_DNA"/>
</dbReference>
<dbReference type="Gene3D" id="3.90.550.10">
    <property type="entry name" value="Spore Coat Polysaccharide Biosynthesis Protein SpsA, Chain A"/>
    <property type="match status" value="1"/>
</dbReference>
<protein>
    <submittedName>
        <fullName evidence="1">Putative cytidylyltransferase</fullName>
    </submittedName>
</protein>
<keyword evidence="1" id="KW-0808">Transferase</keyword>
<reference evidence="1" key="1">
    <citation type="submission" date="2020-03" db="EMBL/GenBank/DDBJ databases">
        <title>The deep terrestrial virosphere.</title>
        <authorList>
            <person name="Holmfeldt K."/>
            <person name="Nilsson E."/>
            <person name="Simone D."/>
            <person name="Lopez-Fernandez M."/>
            <person name="Wu X."/>
            <person name="de Brujin I."/>
            <person name="Lundin D."/>
            <person name="Andersson A."/>
            <person name="Bertilsson S."/>
            <person name="Dopson M."/>
        </authorList>
    </citation>
    <scope>NUCLEOTIDE SEQUENCE</scope>
    <source>
        <strain evidence="2">MM415A00400</strain>
        <strain evidence="1">MM415B01564</strain>
    </source>
</reference>